<reference evidence="3" key="1">
    <citation type="submission" date="2022-11" db="EMBL/GenBank/DDBJ databases">
        <title>Centuries of genome instability and evolution in soft-shell clam transmissible cancer (bioRxiv).</title>
        <authorList>
            <person name="Hart S.F.M."/>
            <person name="Yonemitsu M.A."/>
            <person name="Giersch R.M."/>
            <person name="Beal B.F."/>
            <person name="Arriagada G."/>
            <person name="Davis B.W."/>
            <person name="Ostrander E.A."/>
            <person name="Goff S.P."/>
            <person name="Metzger M.J."/>
        </authorList>
    </citation>
    <scope>NUCLEOTIDE SEQUENCE</scope>
    <source>
        <strain evidence="3">MELC-2E11</strain>
        <tissue evidence="3">Siphon/mantle</tissue>
    </source>
</reference>
<dbReference type="InterPro" id="IPR057826">
    <property type="entry name" value="WWE_C20G8.02"/>
</dbReference>
<evidence type="ECO:0000256" key="1">
    <source>
        <dbReference type="ARBA" id="ARBA00038464"/>
    </source>
</evidence>
<dbReference type="SMART" id="SM01127">
    <property type="entry name" value="DDHD"/>
    <property type="match status" value="1"/>
</dbReference>
<dbReference type="InterPro" id="IPR004177">
    <property type="entry name" value="DDHD_dom"/>
</dbReference>
<evidence type="ECO:0000313" key="3">
    <source>
        <dbReference type="EMBL" id="WAR19275.1"/>
    </source>
</evidence>
<dbReference type="Pfam" id="PF23463">
    <property type="entry name" value="WWE_2"/>
    <property type="match status" value="1"/>
</dbReference>
<evidence type="ECO:0000313" key="4">
    <source>
        <dbReference type="Proteomes" id="UP001164746"/>
    </source>
</evidence>
<dbReference type="Pfam" id="PF02862">
    <property type="entry name" value="DDHD"/>
    <property type="match status" value="1"/>
</dbReference>
<dbReference type="PANTHER" id="PTHR23509">
    <property type="entry name" value="PA-PL1 PHOSPHOLIPASE FAMILY"/>
    <property type="match status" value="1"/>
</dbReference>
<keyword evidence="4" id="KW-1185">Reference proteome</keyword>
<gene>
    <name evidence="3" type="ORF">MAR_001113</name>
</gene>
<evidence type="ECO:0000259" key="2">
    <source>
        <dbReference type="PROSITE" id="PS51043"/>
    </source>
</evidence>
<accession>A0ABY7FAZ3</accession>
<dbReference type="Proteomes" id="UP001164746">
    <property type="component" value="Chromosome 11"/>
</dbReference>
<dbReference type="InterPro" id="IPR058055">
    <property type="entry name" value="PA-PLA1"/>
</dbReference>
<dbReference type="EMBL" id="CP111022">
    <property type="protein sequence ID" value="WAR19275.1"/>
    <property type="molecule type" value="Genomic_DNA"/>
</dbReference>
<name>A0ABY7FAZ3_MYAAR</name>
<comment type="similarity">
    <text evidence="1">Belongs to the PA-PLA1 family.</text>
</comment>
<sequence length="668" mass="75964">MNFSSPGDGINSDLNGESPGYFHERLYPSVDSLINSDSFEEIDSDTNSIAESVASLGTPPRCRKYLYPKKEYVDHLQPEEIRWFYKREGDKKWLPFIGYDSLRIECRYRVQQQNGTDGLSEAEIADLDLILVRGGLYEVDVPNANCKPVYWSGDQYKIMRGTWFYDQTWQPVEEGFATQIETEYLSTFLGHRLDEMSKAPVKGPRPVVLNIRFTDFYIEWNSPVDAFMFSDSASSRLIRAVGHKLGVQKTGSRVHRGYCLEAMMDDKPTDISHLIFVVHGIGQKMDTGHIVRCAQELRDRMHYVTAKLFPNFEHNENRRAEFLPVEWRSSLKLDGDTVESLTPQKMRGIRTMLNASAMDVLYYSSPLYRSEITRSLEAELNRLYKMFCERHPYFEPNGGKVSIVAHSLGRGEGAGWRITRGSVRAGQGKTQVENLFCLGSPLGVFLALRGVRPQAKGTLDHIIPKHISTRLFNIYHPSDPVAYRLEPLVLKHYSTVHPLVIHRYDTADKTPYTQIQSKAFAAFQGSSEVLSEKAETDSVDSASCSTASKESSPTRKRIALNTVGGWFNSITKSMSMDEEGMSAELKMFNRLEKEAEKRDPTPLMANSHDNIDHTDLEYRLDYTLQESGGITRGYISVVTSHTSYWTNRDIACFILTQLHPSLQEKQLP</sequence>
<protein>
    <submittedName>
        <fullName evidence="3">DDHD1-like protein</fullName>
    </submittedName>
</protein>
<organism evidence="3 4">
    <name type="scientific">Mya arenaria</name>
    <name type="common">Soft-shell clam</name>
    <dbReference type="NCBI Taxonomy" id="6604"/>
    <lineage>
        <taxon>Eukaryota</taxon>
        <taxon>Metazoa</taxon>
        <taxon>Spiralia</taxon>
        <taxon>Lophotrochozoa</taxon>
        <taxon>Mollusca</taxon>
        <taxon>Bivalvia</taxon>
        <taxon>Autobranchia</taxon>
        <taxon>Heteroconchia</taxon>
        <taxon>Euheterodonta</taxon>
        <taxon>Imparidentia</taxon>
        <taxon>Neoheterodontei</taxon>
        <taxon>Myida</taxon>
        <taxon>Myoidea</taxon>
        <taxon>Myidae</taxon>
        <taxon>Mya</taxon>
    </lineage>
</organism>
<dbReference type="PROSITE" id="PS51043">
    <property type="entry name" value="DDHD"/>
    <property type="match status" value="1"/>
</dbReference>
<feature type="domain" description="DDHD" evidence="2">
    <location>
        <begin position="428"/>
        <end position="660"/>
    </location>
</feature>
<dbReference type="PANTHER" id="PTHR23509:SF48">
    <property type="entry name" value="INTRACELLULAR PHOSPHOLIPASE A1"/>
    <property type="match status" value="1"/>
</dbReference>
<proteinExistence type="inferred from homology"/>